<dbReference type="InterPro" id="IPR009045">
    <property type="entry name" value="Zn_M74/Hedgehog-like"/>
</dbReference>
<organism evidence="2 3">
    <name type="scientific">Candidatus Blautia faecigallinarum</name>
    <dbReference type="NCBI Taxonomy" id="2838488"/>
    <lineage>
        <taxon>Bacteria</taxon>
        <taxon>Bacillati</taxon>
        <taxon>Bacillota</taxon>
        <taxon>Clostridia</taxon>
        <taxon>Lachnospirales</taxon>
        <taxon>Lachnospiraceae</taxon>
        <taxon>Blautia</taxon>
    </lineage>
</organism>
<dbReference type="SUPFAM" id="SSF55166">
    <property type="entry name" value="Hedgehog/DD-peptidase"/>
    <property type="match status" value="1"/>
</dbReference>
<name>A0A9D2ITU1_9FIRM</name>
<comment type="caution">
    <text evidence="2">The sequence shown here is derived from an EMBL/GenBank/DDBJ whole genome shotgun (WGS) entry which is preliminary data.</text>
</comment>
<dbReference type="InterPro" id="IPR058193">
    <property type="entry name" value="VanY/YodJ_core_dom"/>
</dbReference>
<dbReference type="Proteomes" id="UP000824041">
    <property type="component" value="Unassembled WGS sequence"/>
</dbReference>
<evidence type="ECO:0000313" key="3">
    <source>
        <dbReference type="Proteomes" id="UP000824041"/>
    </source>
</evidence>
<dbReference type="PANTHER" id="PTHR34385:SF1">
    <property type="entry name" value="PEPTIDOGLYCAN L-ALANYL-D-GLUTAMATE ENDOPEPTIDASE CWLK"/>
    <property type="match status" value="1"/>
</dbReference>
<evidence type="ECO:0000313" key="2">
    <source>
        <dbReference type="EMBL" id="HIZ22157.1"/>
    </source>
</evidence>
<protein>
    <submittedName>
        <fullName evidence="2">M15 family metallopeptidase</fullName>
    </submittedName>
</protein>
<dbReference type="GO" id="GO:0006508">
    <property type="term" value="P:proteolysis"/>
    <property type="evidence" value="ECO:0007669"/>
    <property type="project" value="InterPro"/>
</dbReference>
<reference evidence="2" key="1">
    <citation type="journal article" date="2021" name="PeerJ">
        <title>Extensive microbial diversity within the chicken gut microbiome revealed by metagenomics and culture.</title>
        <authorList>
            <person name="Gilroy R."/>
            <person name="Ravi A."/>
            <person name="Getino M."/>
            <person name="Pursley I."/>
            <person name="Horton D.L."/>
            <person name="Alikhan N.F."/>
            <person name="Baker D."/>
            <person name="Gharbi K."/>
            <person name="Hall N."/>
            <person name="Watson M."/>
            <person name="Adriaenssens E.M."/>
            <person name="Foster-Nyarko E."/>
            <person name="Jarju S."/>
            <person name="Secka A."/>
            <person name="Antonio M."/>
            <person name="Oren A."/>
            <person name="Chaudhuri R.R."/>
            <person name="La Ragione R."/>
            <person name="Hildebrand F."/>
            <person name="Pallen M.J."/>
        </authorList>
    </citation>
    <scope>NUCLEOTIDE SEQUENCE</scope>
    <source>
        <strain evidence="2">14324</strain>
    </source>
</reference>
<dbReference type="InterPro" id="IPR052179">
    <property type="entry name" value="DD-CPase-like"/>
</dbReference>
<dbReference type="GO" id="GO:0008233">
    <property type="term" value="F:peptidase activity"/>
    <property type="evidence" value="ECO:0007669"/>
    <property type="project" value="InterPro"/>
</dbReference>
<dbReference type="InterPro" id="IPR003709">
    <property type="entry name" value="VanY-like_core_dom"/>
</dbReference>
<dbReference type="PANTHER" id="PTHR34385">
    <property type="entry name" value="D-ALANYL-D-ALANINE CARBOXYPEPTIDASE"/>
    <property type="match status" value="1"/>
</dbReference>
<gene>
    <name evidence="2" type="ORF">IAA21_05085</name>
</gene>
<reference evidence="2" key="2">
    <citation type="submission" date="2021-04" db="EMBL/GenBank/DDBJ databases">
        <authorList>
            <person name="Gilroy R."/>
        </authorList>
    </citation>
    <scope>NUCLEOTIDE SEQUENCE</scope>
    <source>
        <strain evidence="2">14324</strain>
    </source>
</reference>
<dbReference type="EMBL" id="DXBU01000070">
    <property type="protein sequence ID" value="HIZ22157.1"/>
    <property type="molecule type" value="Genomic_DNA"/>
</dbReference>
<dbReference type="Gene3D" id="3.30.1380.10">
    <property type="match status" value="1"/>
</dbReference>
<dbReference type="Pfam" id="PF02557">
    <property type="entry name" value="VanY"/>
    <property type="match status" value="1"/>
</dbReference>
<feature type="domain" description="D-alanyl-D-alanine carboxypeptidase-like core" evidence="1">
    <location>
        <begin position="41"/>
        <end position="158"/>
    </location>
</feature>
<dbReference type="CDD" id="cd14852">
    <property type="entry name" value="LD-carboxypeptidase"/>
    <property type="match status" value="1"/>
</dbReference>
<evidence type="ECO:0000259" key="1">
    <source>
        <dbReference type="Pfam" id="PF02557"/>
    </source>
</evidence>
<proteinExistence type="predicted"/>
<dbReference type="AlphaFoldDB" id="A0A9D2ITU1"/>
<accession>A0A9D2ITU1</accession>
<sequence>MKTDYIRLINKEHPLPESYVPERLVDIGLPFDALPGDPKRLLEETAAQAALSLINRARLEGLSLYGISGYRSYQRQQELYTGSPYVAAPGTSEHQSGLALDLSCPEIHMELEEGFAQTREGIWLSQHAPLYGFILRYPKNKEHITRVPYEPWHIRYVTKPLASCLSLTGMTLEEYYAMIICGDRAQIL</sequence>